<feature type="compositionally biased region" description="Basic and acidic residues" evidence="1">
    <location>
        <begin position="1"/>
        <end position="12"/>
    </location>
</feature>
<name>A0AAV7IVA8_COTGL</name>
<organism evidence="2 3">
    <name type="scientific">Cotesia glomerata</name>
    <name type="common">Lepidopteran parasitic wasp</name>
    <name type="synonym">Apanteles glomeratus</name>
    <dbReference type="NCBI Taxonomy" id="32391"/>
    <lineage>
        <taxon>Eukaryota</taxon>
        <taxon>Metazoa</taxon>
        <taxon>Ecdysozoa</taxon>
        <taxon>Arthropoda</taxon>
        <taxon>Hexapoda</taxon>
        <taxon>Insecta</taxon>
        <taxon>Pterygota</taxon>
        <taxon>Neoptera</taxon>
        <taxon>Endopterygota</taxon>
        <taxon>Hymenoptera</taxon>
        <taxon>Apocrita</taxon>
        <taxon>Ichneumonoidea</taxon>
        <taxon>Braconidae</taxon>
        <taxon>Microgastrinae</taxon>
        <taxon>Cotesia</taxon>
    </lineage>
</organism>
<reference evidence="2 3" key="1">
    <citation type="journal article" date="2021" name="J. Hered.">
        <title>A chromosome-level genome assembly of the parasitoid wasp, Cotesia glomerata (Hymenoptera: Braconidae).</title>
        <authorList>
            <person name="Pinto B.J."/>
            <person name="Weis J.J."/>
            <person name="Gamble T."/>
            <person name="Ode P.J."/>
            <person name="Paul R."/>
            <person name="Zaspel J.M."/>
        </authorList>
    </citation>
    <scope>NUCLEOTIDE SEQUENCE [LARGE SCALE GENOMIC DNA]</scope>
    <source>
        <strain evidence="2">CgM1</strain>
    </source>
</reference>
<dbReference type="Proteomes" id="UP000826195">
    <property type="component" value="Unassembled WGS sequence"/>
</dbReference>
<accession>A0AAV7IVA8</accession>
<keyword evidence="3" id="KW-1185">Reference proteome</keyword>
<evidence type="ECO:0000256" key="1">
    <source>
        <dbReference type="SAM" id="MobiDB-lite"/>
    </source>
</evidence>
<dbReference type="AlphaFoldDB" id="A0AAV7IVA8"/>
<evidence type="ECO:0000313" key="2">
    <source>
        <dbReference type="EMBL" id="KAH0568503.1"/>
    </source>
</evidence>
<sequence>MEKMEHEDERSVKSISGSDCNFDRQSEVASRQAITRGQVKMPSRRFLLSSCLLDDQTKMSQPHAYTAFKDTGLLRWTKVPEMPVHTVNTGYIMLALLGGIVFHRTGRWSSGRIAEAGSRRVKSRDAAAWCTLFAERAGLEVITPDLRSTPTLYRGTDAC</sequence>
<feature type="region of interest" description="Disordered" evidence="1">
    <location>
        <begin position="1"/>
        <end position="20"/>
    </location>
</feature>
<comment type="caution">
    <text evidence="2">The sequence shown here is derived from an EMBL/GenBank/DDBJ whole genome shotgun (WGS) entry which is preliminary data.</text>
</comment>
<dbReference type="EMBL" id="JAHXZJ010000001">
    <property type="protein sequence ID" value="KAH0568503.1"/>
    <property type="molecule type" value="Genomic_DNA"/>
</dbReference>
<evidence type="ECO:0000313" key="3">
    <source>
        <dbReference type="Proteomes" id="UP000826195"/>
    </source>
</evidence>
<proteinExistence type="predicted"/>
<gene>
    <name evidence="2" type="ORF">KQX54_021091</name>
</gene>
<protein>
    <submittedName>
        <fullName evidence="2">Uncharacterized protein</fullName>
    </submittedName>
</protein>